<evidence type="ECO:0008006" key="4">
    <source>
        <dbReference type="Google" id="ProtNLM"/>
    </source>
</evidence>
<feature type="compositionally biased region" description="Polar residues" evidence="1">
    <location>
        <begin position="183"/>
        <end position="204"/>
    </location>
</feature>
<sequence length="459" mass="50746">MIRTVLLLSSICGLVNSSGVHGDGLAHLAPVAAIGPAPVAGAPVVTAASSQYFQRTFNRLVVPQAVAPVAPPPLQPVFTVAPAPPVFVEPTREVPVAVNPPPTQPAPVHPNVAIAVATAHAAAPVATILLPPYPFGFPPNIGLIPQEQPINVPDENNKEPTTQSTTQAEVTTQEPEQTTPIPSSSDDNFVQQALPSNEDVNFNQYGPPLPPRDQQFPPNNPGPQFQSNQPRPQFPQQQPRPQFQPQQPPQGQFPLQQPRPQFQPQQPQGQFPLQQPRPQYQPQQPEFPPQRPQGQFPPQQSQPQFPPQQPRPQYQPLPQAQQPRPQFQPQAQQPRPQFQPQARPQQPRPTYGAPQQPWPQQRARPQKLKTSVEVVPVPLAYITPPPLQKTHAHVKVVKHIYTYVPATHAKIIVRPVKTRPLRLVKIKKVHSQNLRANARDIEVTTFSPFPRPNTKPPKV</sequence>
<organism evidence="3">
    <name type="scientific">Heliothis virescens</name>
    <name type="common">Tobacco budworm moth</name>
    <dbReference type="NCBI Taxonomy" id="7102"/>
    <lineage>
        <taxon>Eukaryota</taxon>
        <taxon>Metazoa</taxon>
        <taxon>Ecdysozoa</taxon>
        <taxon>Arthropoda</taxon>
        <taxon>Hexapoda</taxon>
        <taxon>Insecta</taxon>
        <taxon>Pterygota</taxon>
        <taxon>Neoptera</taxon>
        <taxon>Endopterygota</taxon>
        <taxon>Lepidoptera</taxon>
        <taxon>Glossata</taxon>
        <taxon>Ditrysia</taxon>
        <taxon>Noctuoidea</taxon>
        <taxon>Noctuidae</taxon>
        <taxon>Heliothinae</taxon>
        <taxon>Heliothis</taxon>
    </lineage>
</organism>
<evidence type="ECO:0000313" key="3">
    <source>
        <dbReference type="EMBL" id="PCG70287.1"/>
    </source>
</evidence>
<accession>A0A2A4JDX7</accession>
<proteinExistence type="predicted"/>
<keyword evidence="2" id="KW-0732">Signal</keyword>
<feature type="chain" id="PRO_5011997474" description="DUF4794 domain-containing protein" evidence="2">
    <location>
        <begin position="18"/>
        <end position="459"/>
    </location>
</feature>
<feature type="signal peptide" evidence="2">
    <location>
        <begin position="1"/>
        <end position="17"/>
    </location>
</feature>
<feature type="region of interest" description="Disordered" evidence="1">
    <location>
        <begin position="146"/>
        <end position="369"/>
    </location>
</feature>
<feature type="compositionally biased region" description="Low complexity" evidence="1">
    <location>
        <begin position="161"/>
        <end position="182"/>
    </location>
</feature>
<dbReference type="STRING" id="7102.A0A2A4JDX7"/>
<gene>
    <name evidence="3" type="ORF">B5V51_3159</name>
</gene>
<comment type="caution">
    <text evidence="3">The sequence shown here is derived from an EMBL/GenBank/DDBJ whole genome shotgun (WGS) entry which is preliminary data.</text>
</comment>
<name>A0A2A4JDX7_HELVI</name>
<protein>
    <recommendedName>
        <fullName evidence="4">DUF4794 domain-containing protein</fullName>
    </recommendedName>
</protein>
<feature type="compositionally biased region" description="Pro residues" evidence="1">
    <location>
        <begin position="304"/>
        <end position="315"/>
    </location>
</feature>
<evidence type="ECO:0000256" key="1">
    <source>
        <dbReference type="SAM" id="MobiDB-lite"/>
    </source>
</evidence>
<reference evidence="3" key="1">
    <citation type="submission" date="2017-09" db="EMBL/GenBank/DDBJ databases">
        <title>Contemporary evolution of a Lepidopteran species, Heliothis virescens, in response to modern agricultural practices.</title>
        <authorList>
            <person name="Fritz M.L."/>
            <person name="Deyonke A.M."/>
            <person name="Papanicolaou A."/>
            <person name="Micinski S."/>
            <person name="Westbrook J."/>
            <person name="Gould F."/>
        </authorList>
    </citation>
    <scope>NUCLEOTIDE SEQUENCE [LARGE SCALE GENOMIC DNA]</scope>
    <source>
        <strain evidence="3">HvINT-</strain>
        <tissue evidence="3">Whole body</tissue>
    </source>
</reference>
<dbReference type="EMBL" id="NWSH01001735">
    <property type="protein sequence ID" value="PCG70287.1"/>
    <property type="molecule type" value="Genomic_DNA"/>
</dbReference>
<dbReference type="AlphaFoldDB" id="A0A2A4JDX7"/>
<feature type="compositionally biased region" description="Low complexity" evidence="1">
    <location>
        <begin position="292"/>
        <end position="303"/>
    </location>
</feature>
<evidence type="ECO:0000256" key="2">
    <source>
        <dbReference type="SAM" id="SignalP"/>
    </source>
</evidence>
<feature type="compositionally biased region" description="Low complexity" evidence="1">
    <location>
        <begin position="212"/>
        <end position="284"/>
    </location>
</feature>
<feature type="compositionally biased region" description="Low complexity" evidence="1">
    <location>
        <begin position="316"/>
        <end position="363"/>
    </location>
</feature>